<protein>
    <submittedName>
        <fullName evidence="1">Uncharacterized protein</fullName>
    </submittedName>
</protein>
<organism evidence="1 2">
    <name type="scientific">Colletotrichum liriopes</name>
    <dbReference type="NCBI Taxonomy" id="708192"/>
    <lineage>
        <taxon>Eukaryota</taxon>
        <taxon>Fungi</taxon>
        <taxon>Dikarya</taxon>
        <taxon>Ascomycota</taxon>
        <taxon>Pezizomycotina</taxon>
        <taxon>Sordariomycetes</taxon>
        <taxon>Hypocreomycetidae</taxon>
        <taxon>Glomerellales</taxon>
        <taxon>Glomerellaceae</taxon>
        <taxon>Colletotrichum</taxon>
        <taxon>Colletotrichum spaethianum species complex</taxon>
    </lineage>
</organism>
<name>A0AA37H132_9PEZI</name>
<sequence length="102" mass="11734">MQPFTAVETPKMPLDVEQFWMGLSKRAGQIMDHWNDLQNIDLGVFRSIWTNLTPEVRGRWLKKRAAKLPEFPCAGIYAHLEGLEGRKASQDDFLFSSLNNRA</sequence>
<keyword evidence="2" id="KW-1185">Reference proteome</keyword>
<dbReference type="EMBL" id="BPPX01000066">
    <property type="protein sequence ID" value="GJC91040.1"/>
    <property type="molecule type" value="Genomic_DNA"/>
</dbReference>
<proteinExistence type="predicted"/>
<accession>A0AA37H132</accession>
<gene>
    <name evidence="1" type="ORF">ColLi_13878</name>
</gene>
<dbReference type="Proteomes" id="UP001055172">
    <property type="component" value="Unassembled WGS sequence"/>
</dbReference>
<comment type="caution">
    <text evidence="1">The sequence shown here is derived from an EMBL/GenBank/DDBJ whole genome shotgun (WGS) entry which is preliminary data.</text>
</comment>
<evidence type="ECO:0000313" key="1">
    <source>
        <dbReference type="EMBL" id="GJC91040.1"/>
    </source>
</evidence>
<evidence type="ECO:0000313" key="2">
    <source>
        <dbReference type="Proteomes" id="UP001055172"/>
    </source>
</evidence>
<reference evidence="1 2" key="1">
    <citation type="submission" date="2021-07" db="EMBL/GenBank/DDBJ databases">
        <title>Genome data of Colletotrichum spaethianum.</title>
        <authorList>
            <person name="Utami Y.D."/>
            <person name="Hiruma K."/>
        </authorList>
    </citation>
    <scope>NUCLEOTIDE SEQUENCE [LARGE SCALE GENOMIC DNA]</scope>
    <source>
        <strain evidence="1 2">MAFF 242679</strain>
    </source>
</reference>
<dbReference type="AlphaFoldDB" id="A0AA37H132"/>